<dbReference type="Proteomes" id="UP000176492">
    <property type="component" value="Unassembled WGS sequence"/>
</dbReference>
<dbReference type="AlphaFoldDB" id="A0A1F4W3V3"/>
<accession>A0A1F4W3V3</accession>
<gene>
    <name evidence="2" type="ORF">A3J33_03125</name>
</gene>
<feature type="transmembrane region" description="Helical" evidence="1">
    <location>
        <begin position="55"/>
        <end position="78"/>
    </location>
</feature>
<feature type="transmembrane region" description="Helical" evidence="1">
    <location>
        <begin position="12"/>
        <end position="34"/>
    </location>
</feature>
<protein>
    <submittedName>
        <fullName evidence="2">Uncharacterized protein</fullName>
    </submittedName>
</protein>
<dbReference type="EMBL" id="MEVM01000185">
    <property type="protein sequence ID" value="OGC64055.1"/>
    <property type="molecule type" value="Genomic_DNA"/>
</dbReference>
<keyword evidence="1" id="KW-1133">Transmembrane helix</keyword>
<dbReference type="Pfam" id="PF18895">
    <property type="entry name" value="T4SS_pilin"/>
    <property type="match status" value="1"/>
</dbReference>
<comment type="caution">
    <text evidence="2">The sequence shown here is derived from an EMBL/GenBank/DDBJ whole genome shotgun (WGS) entry which is preliminary data.</text>
</comment>
<keyword evidence="1" id="KW-0472">Membrane</keyword>
<proteinExistence type="predicted"/>
<organism evidence="2 3">
    <name type="scientific">candidate division WWE3 bacterium RIFCSPLOWO2_02_FULL_53_10</name>
    <dbReference type="NCBI Taxonomy" id="1802629"/>
    <lineage>
        <taxon>Bacteria</taxon>
        <taxon>Katanobacteria</taxon>
    </lineage>
</organism>
<reference evidence="2 3" key="1">
    <citation type="journal article" date="2016" name="Nat. Commun.">
        <title>Thousands of microbial genomes shed light on interconnected biogeochemical processes in an aquifer system.</title>
        <authorList>
            <person name="Anantharaman K."/>
            <person name="Brown C.T."/>
            <person name="Hug L.A."/>
            <person name="Sharon I."/>
            <person name="Castelle C.J."/>
            <person name="Probst A.J."/>
            <person name="Thomas B.C."/>
            <person name="Singh A."/>
            <person name="Wilkins M.J."/>
            <person name="Karaoz U."/>
            <person name="Brodie E.L."/>
            <person name="Williams K.H."/>
            <person name="Hubbard S.S."/>
            <person name="Banfield J.F."/>
        </authorList>
    </citation>
    <scope>NUCLEOTIDE SEQUENCE [LARGE SCALE GENOMIC DNA]</scope>
</reference>
<evidence type="ECO:0000313" key="2">
    <source>
        <dbReference type="EMBL" id="OGC64055.1"/>
    </source>
</evidence>
<name>A0A1F4W3V3_UNCKA</name>
<dbReference type="InterPro" id="IPR043993">
    <property type="entry name" value="T4SS_pilin"/>
</dbReference>
<evidence type="ECO:0000313" key="3">
    <source>
        <dbReference type="Proteomes" id="UP000176492"/>
    </source>
</evidence>
<evidence type="ECO:0000256" key="1">
    <source>
        <dbReference type="SAM" id="Phobius"/>
    </source>
</evidence>
<keyword evidence="1" id="KW-0812">Transmembrane</keyword>
<sequence length="81" mass="8039">MGAIPFGLIFNYGLGAATLIALALLIVGGFGVATSGGSPDNLEKAKGQITAAISGLVFIFASILILNIIGGIIGIGSFPFD</sequence>